<dbReference type="AlphaFoldDB" id="Q6ZD13"/>
<evidence type="ECO:0000313" key="4">
    <source>
        <dbReference type="EMBL" id="BAD05308.1"/>
    </source>
</evidence>
<feature type="region of interest" description="Disordered" evidence="2">
    <location>
        <begin position="415"/>
        <end position="507"/>
    </location>
</feature>
<feature type="compositionally biased region" description="Low complexity" evidence="2">
    <location>
        <begin position="478"/>
        <end position="487"/>
    </location>
</feature>
<evidence type="ECO:0000256" key="1">
    <source>
        <dbReference type="SAM" id="Coils"/>
    </source>
</evidence>
<evidence type="ECO:0000259" key="3">
    <source>
        <dbReference type="Pfam" id="PF07197"/>
    </source>
</evidence>
<feature type="compositionally biased region" description="Polar residues" evidence="2">
    <location>
        <begin position="415"/>
        <end position="428"/>
    </location>
</feature>
<feature type="coiled-coil region" evidence="1">
    <location>
        <begin position="722"/>
        <end position="777"/>
    </location>
</feature>
<gene>
    <name evidence="4" type="primary">P0690C12.22</name>
</gene>
<dbReference type="EMBL" id="AP004465">
    <property type="protein sequence ID" value="BAD05308.1"/>
    <property type="molecule type" value="Genomic_DNA"/>
</dbReference>
<reference evidence="5" key="1">
    <citation type="journal article" date="2005" name="Nature">
        <title>The map-based sequence of the rice genome.</title>
        <authorList>
            <consortium name="International rice genome sequencing project (IRGSP)"/>
            <person name="Matsumoto T."/>
            <person name="Wu J."/>
            <person name="Kanamori H."/>
            <person name="Katayose Y."/>
            <person name="Fujisawa M."/>
            <person name="Namiki N."/>
            <person name="Mizuno H."/>
            <person name="Yamamoto K."/>
            <person name="Antonio B.A."/>
            <person name="Baba T."/>
            <person name="Sakata K."/>
            <person name="Nagamura Y."/>
            <person name="Aoki H."/>
            <person name="Arikawa K."/>
            <person name="Arita K."/>
            <person name="Bito T."/>
            <person name="Chiden Y."/>
            <person name="Fujitsuka N."/>
            <person name="Fukunaka R."/>
            <person name="Hamada M."/>
            <person name="Harada C."/>
            <person name="Hayashi A."/>
            <person name="Hijishita S."/>
            <person name="Honda M."/>
            <person name="Hosokawa S."/>
            <person name="Ichikawa Y."/>
            <person name="Idonuma A."/>
            <person name="Iijima M."/>
            <person name="Ikeda M."/>
            <person name="Ikeno M."/>
            <person name="Ito K."/>
            <person name="Ito S."/>
            <person name="Ito T."/>
            <person name="Ito Y."/>
            <person name="Ito Y."/>
            <person name="Iwabuchi A."/>
            <person name="Kamiya K."/>
            <person name="Karasawa W."/>
            <person name="Kurita K."/>
            <person name="Katagiri S."/>
            <person name="Kikuta A."/>
            <person name="Kobayashi H."/>
            <person name="Kobayashi N."/>
            <person name="Machita K."/>
            <person name="Maehara T."/>
            <person name="Masukawa M."/>
            <person name="Mizubayashi T."/>
            <person name="Mukai Y."/>
            <person name="Nagasaki H."/>
            <person name="Nagata Y."/>
            <person name="Naito S."/>
            <person name="Nakashima M."/>
            <person name="Nakama Y."/>
            <person name="Nakamichi Y."/>
            <person name="Nakamura M."/>
            <person name="Meguro A."/>
            <person name="Negishi M."/>
            <person name="Ohta I."/>
            <person name="Ohta T."/>
            <person name="Okamoto M."/>
            <person name="Ono N."/>
            <person name="Saji S."/>
            <person name="Sakaguchi M."/>
            <person name="Sakai K."/>
            <person name="Shibata M."/>
            <person name="Shimokawa T."/>
            <person name="Song J."/>
            <person name="Takazaki Y."/>
            <person name="Terasawa K."/>
            <person name="Tsugane M."/>
            <person name="Tsuji K."/>
            <person name="Ueda S."/>
            <person name="Waki K."/>
            <person name="Yamagata H."/>
            <person name="Yamamoto M."/>
            <person name="Yamamoto S."/>
            <person name="Yamane H."/>
            <person name="Yoshiki S."/>
            <person name="Yoshihara R."/>
            <person name="Yukawa K."/>
            <person name="Zhong H."/>
            <person name="Yano M."/>
            <person name="Yuan Q."/>
            <person name="Ouyang S."/>
            <person name="Liu J."/>
            <person name="Jones K.M."/>
            <person name="Gansberger K."/>
            <person name="Moffat K."/>
            <person name="Hill J."/>
            <person name="Bera J."/>
            <person name="Fadrosh D."/>
            <person name="Jin S."/>
            <person name="Johri S."/>
            <person name="Kim M."/>
            <person name="Overton L."/>
            <person name="Reardon M."/>
            <person name="Tsitrin T."/>
            <person name="Vuong H."/>
            <person name="Weaver B."/>
            <person name="Ciecko A."/>
            <person name="Tallon L."/>
            <person name="Jackson J."/>
            <person name="Pai G."/>
            <person name="Aken S.V."/>
            <person name="Utterback T."/>
            <person name="Reidmuller S."/>
            <person name="Feldblyum T."/>
            <person name="Hsiao J."/>
            <person name="Zismann V."/>
            <person name="Iobst S."/>
            <person name="de Vazeille A.R."/>
            <person name="Buell C.R."/>
            <person name="Ying K."/>
            <person name="Li Y."/>
            <person name="Lu T."/>
            <person name="Huang Y."/>
            <person name="Zhao Q."/>
            <person name="Feng Q."/>
            <person name="Zhang L."/>
            <person name="Zhu J."/>
            <person name="Weng Q."/>
            <person name="Mu J."/>
            <person name="Lu Y."/>
            <person name="Fan D."/>
            <person name="Liu Y."/>
            <person name="Guan J."/>
            <person name="Zhang Y."/>
            <person name="Yu S."/>
            <person name="Liu X."/>
            <person name="Zhang Y."/>
            <person name="Hong G."/>
            <person name="Han B."/>
            <person name="Choisne N."/>
            <person name="Demange N."/>
            <person name="Orjeda G."/>
            <person name="Samain S."/>
            <person name="Cattolico L."/>
            <person name="Pelletier E."/>
            <person name="Couloux A."/>
            <person name="Segurens B."/>
            <person name="Wincker P."/>
            <person name="D'Hont A."/>
            <person name="Scarpelli C."/>
            <person name="Weissenbach J."/>
            <person name="Salanoubat M."/>
            <person name="Quetier F."/>
            <person name="Yu Y."/>
            <person name="Kim H.R."/>
            <person name="Rambo T."/>
            <person name="Currie J."/>
            <person name="Collura K."/>
            <person name="Luo M."/>
            <person name="Yang T."/>
            <person name="Ammiraju J.S.S."/>
            <person name="Engler F."/>
            <person name="Soderlund C."/>
            <person name="Wing R.A."/>
            <person name="Palmer L.E."/>
            <person name="de la Bastide M."/>
            <person name="Spiegel L."/>
            <person name="Nascimento L."/>
            <person name="Zutavern T."/>
            <person name="O'Shaughnessy A."/>
            <person name="Dike S."/>
            <person name="Dedhia N."/>
            <person name="Preston R."/>
            <person name="Balija V."/>
            <person name="McCombie W.R."/>
            <person name="Chow T."/>
            <person name="Chen H."/>
            <person name="Chung M."/>
            <person name="Chen C."/>
            <person name="Shaw J."/>
            <person name="Wu H."/>
            <person name="Hsiao K."/>
            <person name="Chao Y."/>
            <person name="Chu M."/>
            <person name="Cheng C."/>
            <person name="Hour A."/>
            <person name="Lee P."/>
            <person name="Lin S."/>
            <person name="Lin Y."/>
            <person name="Liou J."/>
            <person name="Liu S."/>
            <person name="Hsing Y."/>
            <person name="Raghuvanshi S."/>
            <person name="Mohanty A."/>
            <person name="Bharti A.K."/>
            <person name="Gaur A."/>
            <person name="Gupta V."/>
            <person name="Kumar D."/>
            <person name="Ravi V."/>
            <person name="Vij S."/>
            <person name="Kapur A."/>
            <person name="Khurana P."/>
            <person name="Khurana P."/>
            <person name="Khurana J.P."/>
            <person name="Tyagi A.K."/>
            <person name="Gaikwad K."/>
            <person name="Singh A."/>
            <person name="Dalal V."/>
            <person name="Srivastava S."/>
            <person name="Dixit A."/>
            <person name="Pal A.K."/>
            <person name="Ghazi I.A."/>
            <person name="Yadav M."/>
            <person name="Pandit A."/>
            <person name="Bhargava A."/>
            <person name="Sureshbabu K."/>
            <person name="Batra K."/>
            <person name="Sharma T.R."/>
            <person name="Mohapatra T."/>
            <person name="Singh N.K."/>
            <person name="Messing J."/>
            <person name="Nelson A.B."/>
            <person name="Fuks G."/>
            <person name="Kavchok S."/>
            <person name="Keizer G."/>
            <person name="Linton E."/>
            <person name="Llaca V."/>
            <person name="Song R."/>
            <person name="Tanyolac B."/>
            <person name="Young S."/>
            <person name="Ho-Il K."/>
            <person name="Hahn J.H."/>
            <person name="Sangsakoo G."/>
            <person name="Vanavichit A."/>
            <person name="de Mattos Luiz.A.T."/>
            <person name="Zimmer P.D."/>
            <person name="Malone G."/>
            <person name="Dellagostin O."/>
            <person name="de Oliveira A.C."/>
            <person name="Bevan M."/>
            <person name="Bancroft I."/>
            <person name="Minx P."/>
            <person name="Cordum H."/>
            <person name="Wilson R."/>
            <person name="Cheng Z."/>
            <person name="Jin W."/>
            <person name="Jiang J."/>
            <person name="Leong S.A."/>
            <person name="Iwama H."/>
            <person name="Gojobori T."/>
            <person name="Itoh T."/>
            <person name="Niimura Y."/>
            <person name="Fujii Y."/>
            <person name="Habara T."/>
            <person name="Sakai H."/>
            <person name="Sato Y."/>
            <person name="Wilson G."/>
            <person name="Kumar K."/>
            <person name="McCouch S."/>
            <person name="Juretic N."/>
            <person name="Hoen D."/>
            <person name="Wright S."/>
            <person name="Bruskiewich R."/>
            <person name="Bureau T."/>
            <person name="Miyao A."/>
            <person name="Hirochika H."/>
            <person name="Nishikawa T."/>
            <person name="Kadowaki K."/>
            <person name="Sugiura M."/>
            <person name="Burr B."/>
            <person name="Sasaki T."/>
        </authorList>
    </citation>
    <scope>NUCLEOTIDE SEQUENCE [LARGE SCALE GENOMIC DNA]</scope>
    <source>
        <strain evidence="5">cv. Nipponbare</strain>
    </source>
</reference>
<accession>Q6ZD13</accession>
<dbReference type="InterPro" id="IPR010811">
    <property type="entry name" value="DUF1409"/>
</dbReference>
<feature type="domain" description="DUF1409" evidence="3">
    <location>
        <begin position="630"/>
        <end position="676"/>
    </location>
</feature>
<keyword evidence="4" id="KW-0808">Transferase</keyword>
<evidence type="ECO:0000256" key="2">
    <source>
        <dbReference type="SAM" id="MobiDB-lite"/>
    </source>
</evidence>
<dbReference type="Proteomes" id="UP000000763">
    <property type="component" value="Chromosome 8"/>
</dbReference>
<organism evidence="4 5">
    <name type="scientific">Oryza sativa subsp. japonica</name>
    <name type="common">Rice</name>
    <dbReference type="NCBI Taxonomy" id="39947"/>
    <lineage>
        <taxon>Eukaryota</taxon>
        <taxon>Viridiplantae</taxon>
        <taxon>Streptophyta</taxon>
        <taxon>Embryophyta</taxon>
        <taxon>Tracheophyta</taxon>
        <taxon>Spermatophyta</taxon>
        <taxon>Magnoliopsida</taxon>
        <taxon>Liliopsida</taxon>
        <taxon>Poales</taxon>
        <taxon>Poaceae</taxon>
        <taxon>BOP clade</taxon>
        <taxon>Oryzoideae</taxon>
        <taxon>Oryzeae</taxon>
        <taxon>Oryzinae</taxon>
        <taxon>Oryza</taxon>
        <taxon>Oryza sativa</taxon>
    </lineage>
</organism>
<feature type="compositionally biased region" description="Basic residues" evidence="2">
    <location>
        <begin position="488"/>
        <end position="497"/>
    </location>
</feature>
<name>Q6ZD13_ORYSJ</name>
<reference evidence="5" key="2">
    <citation type="journal article" date="2008" name="Nucleic Acids Res.">
        <title>The rice annotation project database (RAP-DB): 2008 update.</title>
        <authorList>
            <consortium name="The rice annotation project (RAP)"/>
        </authorList>
    </citation>
    <scope>GENOME REANNOTATION</scope>
    <source>
        <strain evidence="5">cv. Nipponbare</strain>
    </source>
</reference>
<keyword evidence="4" id="KW-0032">Aminotransferase</keyword>
<sequence length="812" mass="89842">MATLPPAKLLPAAISTSASPTAAPSAEYAEHLSNLVAIPSLSHEHQSLKNTFKSWPSLEKSSPDTSWPVWYKRISASKQTHWDELRIGQALALTLANSAKDEPLMASATYFWSNTLNAFLFNHGPMTPTLLDFTMIISLDITASANPMNLNSKNQFEFKTKTIGSWSGYIATYMGKEVLAESLETKKQIPLGKILLGYLYQMLNNASAKIATGSVVVNRPSLSNAEFPRLESITDDDGEERTHRRCMSYGEAASTPADSGSKLSAELLKDWFFSFYDDFRFEEINSERYDKSREVFSVAISPCILPVGIHQGRNIQVSYEFYHPMSSARQFGMGQLPIGLYFADKIQRRGEISSTLMMDRLLNIPGPPLGSIENIELAKFKSKAFDRWWGEWKLHLFHQSASMYMTDLFPDVIPQTTESSPPHKSNSGKGIEYAPGLIPNGGGPSPPVIGYHAPRTSSLLQGQLREPTDTGRKRKTRASAADPSAMAPKKKAKKKKSMPTNDLPALDPSIEQALDEEEIEDDVDQAAAELSDLGEKTPSASPKQTPPTPAALAHFSRPPPPPPSPPVQPMPSDRTLSAAGSHNIEEEEQPAAPAILDYFDEEADEETTSKASAPLTDDVKRTLEDISHQLESSLDNLVVDCGSIRARFAEIQALVPDDLANTISPAMYLEQHQFKLEKAKQRIADRRERRDIEATIQANRQTVHEEKAKLDQLSVGPILTNIDRLEARRIDLIAQLEECNAELALEQKKLADLPKAVEEQKSRLKSAIRNVADLTKSLKVIPGTDAQDIQAIEEADQIRQRAVSAIQRYLSM</sequence>
<dbReference type="Pfam" id="PF07197">
    <property type="entry name" value="DUF1409"/>
    <property type="match status" value="1"/>
</dbReference>
<keyword evidence="1" id="KW-0175">Coiled coil</keyword>
<feature type="compositionally biased region" description="Pro residues" evidence="2">
    <location>
        <begin position="557"/>
        <end position="569"/>
    </location>
</feature>
<feature type="region of interest" description="Disordered" evidence="2">
    <location>
        <begin position="533"/>
        <end position="591"/>
    </location>
</feature>
<evidence type="ECO:0000313" key="5">
    <source>
        <dbReference type="Proteomes" id="UP000000763"/>
    </source>
</evidence>
<dbReference type="GO" id="GO:0008483">
    <property type="term" value="F:transaminase activity"/>
    <property type="evidence" value="ECO:0007669"/>
    <property type="project" value="UniProtKB-KW"/>
</dbReference>
<protein>
    <submittedName>
        <fullName evidence="4">Aminotransferase-like protein</fullName>
    </submittedName>
</protein>
<proteinExistence type="predicted"/>